<evidence type="ECO:0000313" key="3">
    <source>
        <dbReference type="EMBL" id="SSX17102.1"/>
    </source>
</evidence>
<proteinExistence type="predicted"/>
<feature type="region of interest" description="Disordered" evidence="1">
    <location>
        <begin position="23"/>
        <end position="87"/>
    </location>
</feature>
<organism evidence="3">
    <name type="scientific">Culicoides sonorensis</name>
    <name type="common">Biting midge</name>
    <dbReference type="NCBI Taxonomy" id="179676"/>
    <lineage>
        <taxon>Eukaryota</taxon>
        <taxon>Metazoa</taxon>
        <taxon>Ecdysozoa</taxon>
        <taxon>Arthropoda</taxon>
        <taxon>Hexapoda</taxon>
        <taxon>Insecta</taxon>
        <taxon>Pterygota</taxon>
        <taxon>Neoptera</taxon>
        <taxon>Endopterygota</taxon>
        <taxon>Diptera</taxon>
        <taxon>Nematocera</taxon>
        <taxon>Chironomoidea</taxon>
        <taxon>Ceratopogonidae</taxon>
        <taxon>Ceratopogoninae</taxon>
        <taxon>Culicoides</taxon>
        <taxon>Monoculicoides</taxon>
    </lineage>
</organism>
<feature type="compositionally biased region" description="Low complexity" evidence="1">
    <location>
        <begin position="56"/>
        <end position="67"/>
    </location>
</feature>
<dbReference type="VEuPathDB" id="VectorBase:CSON007933"/>
<name>A0A336LGL7_CULSO</name>
<protein>
    <submittedName>
        <fullName evidence="3">CSON007933 protein</fullName>
    </submittedName>
</protein>
<feature type="compositionally biased region" description="Low complexity" evidence="1">
    <location>
        <begin position="146"/>
        <end position="159"/>
    </location>
</feature>
<evidence type="ECO:0000313" key="2">
    <source>
        <dbReference type="EMBL" id="SSW96715.1"/>
    </source>
</evidence>
<dbReference type="EMBL" id="UFQT01000002">
    <property type="protein sequence ID" value="SSX17102.1"/>
    <property type="molecule type" value="Genomic_DNA"/>
</dbReference>
<gene>
    <name evidence="3" type="primary">CSON007933</name>
</gene>
<feature type="compositionally biased region" description="Polar residues" evidence="1">
    <location>
        <begin position="127"/>
        <end position="145"/>
    </location>
</feature>
<dbReference type="AlphaFoldDB" id="A0A336LGL7"/>
<evidence type="ECO:0000256" key="1">
    <source>
        <dbReference type="SAM" id="MobiDB-lite"/>
    </source>
</evidence>
<reference evidence="2" key="1">
    <citation type="submission" date="2018-04" db="EMBL/GenBank/DDBJ databases">
        <authorList>
            <person name="Go L.Y."/>
            <person name="Mitchell J.A."/>
        </authorList>
    </citation>
    <scope>NUCLEOTIDE SEQUENCE</scope>
    <source>
        <tissue evidence="2">Whole organism</tissue>
    </source>
</reference>
<dbReference type="EMBL" id="UFQS01000002">
    <property type="protein sequence ID" value="SSW96715.1"/>
    <property type="molecule type" value="Genomic_DNA"/>
</dbReference>
<feature type="region of interest" description="Disordered" evidence="1">
    <location>
        <begin position="120"/>
        <end position="160"/>
    </location>
</feature>
<reference evidence="3" key="2">
    <citation type="submission" date="2018-07" db="EMBL/GenBank/DDBJ databases">
        <authorList>
            <person name="Quirk P.G."/>
            <person name="Krulwich T.A."/>
        </authorList>
    </citation>
    <scope>NUCLEOTIDE SEQUENCE</scope>
</reference>
<sequence length="292" mass="31519">MVKAPANSLSPDNSKNYQYKATTENKTLRGHNSSSSSTSGGGGGGVVHHYTQFHFKNNNNNNNNNSKKSNRRLQMAEPPGAVSGSGPTLLVTTVTPISVTPSPQSGTPMIAVVAPTARTTTNTNNNSHINGNHSPIKATSSANLVQQQSQQQQQQQQQQRLHPIPHIYHLPVQIPANLLTGPTQATNVWSTALVEPAFHFGPGFERAPNTSIMEIQNQRQIACPTHGTQNNQNPSTSGTNCSQEHVVLFHVSPGVSVTFQIGGNREVVRVFQTKGPSNRKVPFISQHLIRVP</sequence>
<accession>A0A336LGL7</accession>